<keyword evidence="1" id="KW-0862">Zinc</keyword>
<dbReference type="InterPro" id="IPR040256">
    <property type="entry name" value="At4g02000-like"/>
</dbReference>
<name>A0ABR2PDJ6_9ROSI</name>
<dbReference type="EMBL" id="JBBPBN010000063">
    <property type="protein sequence ID" value="KAK8986504.1"/>
    <property type="molecule type" value="Genomic_DNA"/>
</dbReference>
<organism evidence="4 5">
    <name type="scientific">Hibiscus sabdariffa</name>
    <name type="common">roselle</name>
    <dbReference type="NCBI Taxonomy" id="183260"/>
    <lineage>
        <taxon>Eukaryota</taxon>
        <taxon>Viridiplantae</taxon>
        <taxon>Streptophyta</taxon>
        <taxon>Embryophyta</taxon>
        <taxon>Tracheophyta</taxon>
        <taxon>Spermatophyta</taxon>
        <taxon>Magnoliopsida</taxon>
        <taxon>eudicotyledons</taxon>
        <taxon>Gunneridae</taxon>
        <taxon>Pentapetalae</taxon>
        <taxon>rosids</taxon>
        <taxon>malvids</taxon>
        <taxon>Malvales</taxon>
        <taxon>Malvaceae</taxon>
        <taxon>Malvoideae</taxon>
        <taxon>Hibiscus</taxon>
    </lineage>
</organism>
<gene>
    <name evidence="4" type="ORF">V6N11_010060</name>
</gene>
<dbReference type="PROSITE" id="PS50158">
    <property type="entry name" value="ZF_CCHC"/>
    <property type="match status" value="1"/>
</dbReference>
<proteinExistence type="predicted"/>
<reference evidence="4 5" key="1">
    <citation type="journal article" date="2024" name="G3 (Bethesda)">
        <title>Genome assembly of Hibiscus sabdariffa L. provides insights into metabolisms of medicinal natural products.</title>
        <authorList>
            <person name="Kim T."/>
        </authorList>
    </citation>
    <scope>NUCLEOTIDE SEQUENCE [LARGE SCALE GENOMIC DNA]</scope>
    <source>
        <strain evidence="4">TK-2024</strain>
        <tissue evidence="4">Old leaves</tissue>
    </source>
</reference>
<dbReference type="PANTHER" id="PTHR31286">
    <property type="entry name" value="GLYCINE-RICH CELL WALL STRUCTURAL PROTEIN 1.8-LIKE"/>
    <property type="match status" value="1"/>
</dbReference>
<dbReference type="InterPro" id="IPR001878">
    <property type="entry name" value="Znf_CCHC"/>
</dbReference>
<dbReference type="Proteomes" id="UP001396334">
    <property type="component" value="Unassembled WGS sequence"/>
</dbReference>
<sequence>MENPFEDPRLPKKQCRRDVNPPDDLVSGRSPNMNMDCDTLPSTMVIPPVSYKDVVNGGSTASDGFVLFDDDDFDLLDEDVNCGIKDGVPFIDFPERIQELTIKSMECALVLKLLGRRVGYSTLYNHLLNLWKPEKQIRLTDIENDYYIVNRTVSPDFDPSQAYPKRILAWIRLPGLPITWYKRSLLEAIGSCVESVVKIDFQTDNDRRGRFARMAVKINLNQPLVSEIVVNGRTQLVEYESLPVVCFHCGTYGHVHDKCLCRLLPEDPITTTVLPSIPPPTQLPTKPFDPWMLVEKRRNRTIRTNCTSSRPNDVPLVTHSRFNPLFSGNDHAHIPDTIVAVDSIEAPAEHTELTGDNTAPAVVHVIQNSVATPTSENDLTAVSAGNKSKAKNKVTGVMRKHNQNVLGSRNLNIMPLKDSVGVNSSSSKISKGRHSKPVLNLEKHTALTLDPVAPPTSAV</sequence>
<evidence type="ECO:0000256" key="2">
    <source>
        <dbReference type="SAM" id="MobiDB-lite"/>
    </source>
</evidence>
<feature type="region of interest" description="Disordered" evidence="2">
    <location>
        <begin position="1"/>
        <end position="33"/>
    </location>
</feature>
<evidence type="ECO:0000256" key="1">
    <source>
        <dbReference type="PROSITE-ProRule" id="PRU00047"/>
    </source>
</evidence>
<feature type="domain" description="CCHC-type" evidence="3">
    <location>
        <begin position="246"/>
        <end position="259"/>
    </location>
</feature>
<feature type="compositionally biased region" description="Basic and acidic residues" evidence="2">
    <location>
        <begin position="1"/>
        <end position="20"/>
    </location>
</feature>
<evidence type="ECO:0000259" key="3">
    <source>
        <dbReference type="PROSITE" id="PS50158"/>
    </source>
</evidence>
<protein>
    <recommendedName>
        <fullName evidence="3">CCHC-type domain-containing protein</fullName>
    </recommendedName>
</protein>
<keyword evidence="5" id="KW-1185">Reference proteome</keyword>
<accession>A0ABR2PDJ6</accession>
<evidence type="ECO:0000313" key="4">
    <source>
        <dbReference type="EMBL" id="KAK8986504.1"/>
    </source>
</evidence>
<evidence type="ECO:0000313" key="5">
    <source>
        <dbReference type="Proteomes" id="UP001396334"/>
    </source>
</evidence>
<keyword evidence="1" id="KW-0479">Metal-binding</keyword>
<keyword evidence="1" id="KW-0863">Zinc-finger</keyword>
<comment type="caution">
    <text evidence="4">The sequence shown here is derived from an EMBL/GenBank/DDBJ whole genome shotgun (WGS) entry which is preliminary data.</text>
</comment>
<dbReference type="PANTHER" id="PTHR31286:SF173">
    <property type="entry name" value="DUF4283 DOMAIN-CONTAINING PROTEIN"/>
    <property type="match status" value="1"/>
</dbReference>